<evidence type="ECO:0000313" key="2">
    <source>
        <dbReference type="EMBL" id="AYO75923.1"/>
    </source>
</evidence>
<proteinExistence type="predicted"/>
<gene>
    <name evidence="2" type="ORF">EBF16_02700</name>
</gene>
<dbReference type="GO" id="GO:0003677">
    <property type="term" value="F:DNA binding"/>
    <property type="evidence" value="ECO:0007669"/>
    <property type="project" value="UniProtKB-KW"/>
</dbReference>
<sequence length="58" mass="6544">MTRQVDHLIDIDRNGEFQLPKEIMARHGWGPGTRLLLEEMPDGLRLKAVPAGYDGTAR</sequence>
<accession>A0A3G2ULU2</accession>
<dbReference type="SMART" id="SM00966">
    <property type="entry name" value="SpoVT_AbrB"/>
    <property type="match status" value="1"/>
</dbReference>
<evidence type="ECO:0000313" key="3">
    <source>
        <dbReference type="Proteomes" id="UP000280708"/>
    </source>
</evidence>
<reference evidence="2 3" key="1">
    <citation type="submission" date="2018-10" db="EMBL/GenBank/DDBJ databases">
        <title>Characterization and genome analysis of a novel bacterium Sphingobium yanoikuyae SJTF8 capable of degrading PAHs.</title>
        <authorList>
            <person name="Yin C."/>
            <person name="Xiong W."/>
            <person name="Liang R."/>
        </authorList>
    </citation>
    <scope>NUCLEOTIDE SEQUENCE [LARGE SCALE GENOMIC DNA]</scope>
    <source>
        <strain evidence="2 3">SJTF8</strain>
        <plasmid evidence="3">pf2</plasmid>
    </source>
</reference>
<dbReference type="InterPro" id="IPR007159">
    <property type="entry name" value="SpoVT-AbrB_dom"/>
</dbReference>
<keyword evidence="2" id="KW-0238">DNA-binding</keyword>
<dbReference type="RefSeq" id="WP_122129210.1">
    <property type="nucleotide sequence ID" value="NZ_CP033228.1"/>
</dbReference>
<evidence type="ECO:0000259" key="1">
    <source>
        <dbReference type="SMART" id="SM00966"/>
    </source>
</evidence>
<dbReference type="SUPFAM" id="SSF89447">
    <property type="entry name" value="AbrB/MazE/MraZ-like"/>
    <property type="match status" value="1"/>
</dbReference>
<dbReference type="InterPro" id="IPR037914">
    <property type="entry name" value="SpoVT-AbrB_sf"/>
</dbReference>
<organism evidence="2 3">
    <name type="scientific">Sphingobium yanoikuyae</name>
    <name type="common">Sphingomonas yanoikuyae</name>
    <dbReference type="NCBI Taxonomy" id="13690"/>
    <lineage>
        <taxon>Bacteria</taxon>
        <taxon>Pseudomonadati</taxon>
        <taxon>Pseudomonadota</taxon>
        <taxon>Alphaproteobacteria</taxon>
        <taxon>Sphingomonadales</taxon>
        <taxon>Sphingomonadaceae</taxon>
        <taxon>Sphingobium</taxon>
    </lineage>
</organism>
<dbReference type="AlphaFoldDB" id="A0A3G2ULU2"/>
<name>A0A3G2ULU2_SPHYA</name>
<keyword evidence="2" id="KW-0614">Plasmid</keyword>
<dbReference type="Proteomes" id="UP000280708">
    <property type="component" value="Plasmid pF2"/>
</dbReference>
<protein>
    <submittedName>
        <fullName evidence="2">AbrB/MazE/SpoVT family DNA-binding domain-containing protein</fullName>
    </submittedName>
</protein>
<geneLocation type="plasmid" evidence="3">
    <name>pf2</name>
</geneLocation>
<feature type="domain" description="SpoVT-AbrB" evidence="1">
    <location>
        <begin position="9"/>
        <end position="54"/>
    </location>
</feature>
<dbReference type="EMBL" id="CP033228">
    <property type="protein sequence ID" value="AYO75923.1"/>
    <property type="molecule type" value="Genomic_DNA"/>
</dbReference>